<dbReference type="PANTHER" id="PTHR39330">
    <property type="entry name" value="ETHANOLAMINE AMMONIA-LYASE LIGHT CHAIN"/>
    <property type="match status" value="1"/>
</dbReference>
<comment type="subunit">
    <text evidence="5">The basic unit is a heterodimer which dimerizes to form tetramers. The heterotetramers trimerize; 6 large subunits form a core ring with 6 small subunits projecting outwards.</text>
</comment>
<proteinExistence type="inferred from homology"/>
<evidence type="ECO:0000313" key="7">
    <source>
        <dbReference type="Proteomes" id="UP000245634"/>
    </source>
</evidence>
<feature type="binding site" evidence="5">
    <location>
        <position position="146"/>
    </location>
    <ligand>
        <name>adenosylcob(III)alamin</name>
        <dbReference type="ChEBI" id="CHEBI:18408"/>
    </ligand>
</feature>
<feature type="binding site" evidence="5">
    <location>
        <position position="167"/>
    </location>
    <ligand>
        <name>adenosylcob(III)alamin</name>
        <dbReference type="ChEBI" id="CHEBI:18408"/>
    </ligand>
</feature>
<evidence type="ECO:0000256" key="4">
    <source>
        <dbReference type="ARBA" id="ARBA00024446"/>
    </source>
</evidence>
<keyword evidence="3 5" id="KW-0170">Cobalt</keyword>
<protein>
    <recommendedName>
        <fullName evidence="5">Ethanolamine ammonia-lyase small subunit</fullName>
        <shortName evidence="5">EAL small subunit</shortName>
        <ecNumber evidence="5">4.3.1.7</ecNumber>
    </recommendedName>
</protein>
<dbReference type="GO" id="GO:0008851">
    <property type="term" value="F:ethanolamine ammonia-lyase activity"/>
    <property type="evidence" value="ECO:0007669"/>
    <property type="project" value="UniProtKB-UniRule"/>
</dbReference>
<organism evidence="6 7">
    <name type="scientific">Tumebacillus permanentifrigoris</name>
    <dbReference type="NCBI Taxonomy" id="378543"/>
    <lineage>
        <taxon>Bacteria</taxon>
        <taxon>Bacillati</taxon>
        <taxon>Bacillota</taxon>
        <taxon>Bacilli</taxon>
        <taxon>Bacillales</taxon>
        <taxon>Alicyclobacillaceae</taxon>
        <taxon>Tumebacillus</taxon>
    </lineage>
</organism>
<dbReference type="AlphaFoldDB" id="A0A316D791"/>
<dbReference type="InterPro" id="IPR042251">
    <property type="entry name" value="EutC_C"/>
</dbReference>
<dbReference type="RefSeq" id="WP_109690169.1">
    <property type="nucleotide sequence ID" value="NZ_QGGL01000013.1"/>
</dbReference>
<dbReference type="UniPathway" id="UPA00560"/>
<comment type="cofactor">
    <cofactor evidence="5">
        <name>adenosylcob(III)alamin</name>
        <dbReference type="ChEBI" id="CHEBI:18408"/>
    </cofactor>
    <text evidence="5">Binds between the large and small subunits.</text>
</comment>
<keyword evidence="4 5" id="KW-1283">Bacterial microcompartment</keyword>
<dbReference type="GO" id="GO:0031471">
    <property type="term" value="C:ethanolamine degradation polyhedral organelle"/>
    <property type="evidence" value="ECO:0007669"/>
    <property type="project" value="UniProtKB-UniRule"/>
</dbReference>
<comment type="catalytic activity">
    <reaction evidence="5">
        <text>ethanolamine = acetaldehyde + NH4(+)</text>
        <dbReference type="Rhea" id="RHEA:15313"/>
        <dbReference type="ChEBI" id="CHEBI:15343"/>
        <dbReference type="ChEBI" id="CHEBI:28938"/>
        <dbReference type="ChEBI" id="CHEBI:57603"/>
        <dbReference type="EC" id="4.3.1.7"/>
    </reaction>
</comment>
<dbReference type="HAMAP" id="MF_00601">
    <property type="entry name" value="EutC"/>
    <property type="match status" value="1"/>
</dbReference>
<comment type="function">
    <text evidence="5">Catalyzes the deamination of various vicinal amino-alcohols to oxo compounds. Allows this organism to utilize ethanolamine as the sole source of nitrogen and carbon in the presence of external vitamin B12.</text>
</comment>
<dbReference type="Gene3D" id="3.40.50.11240">
    <property type="entry name" value="Ethanolamine ammonia-lyase light chain (EutC)"/>
    <property type="match status" value="1"/>
</dbReference>
<keyword evidence="2 5" id="KW-0456">Lyase</keyword>
<dbReference type="Proteomes" id="UP000245634">
    <property type="component" value="Unassembled WGS sequence"/>
</dbReference>
<keyword evidence="1 5" id="KW-0846">Cobalamin</keyword>
<dbReference type="GO" id="GO:0046336">
    <property type="term" value="P:ethanolamine catabolic process"/>
    <property type="evidence" value="ECO:0007669"/>
    <property type="project" value="UniProtKB-UniRule"/>
</dbReference>
<gene>
    <name evidence="5" type="primary">eutC</name>
    <name evidence="6" type="ORF">C7459_113101</name>
</gene>
<dbReference type="PANTHER" id="PTHR39330:SF1">
    <property type="entry name" value="ETHANOLAMINE AMMONIA-LYASE SMALL SUBUNIT"/>
    <property type="match status" value="1"/>
</dbReference>
<sequence length="232" mass="25216">MSSQLEQLLKSTPARLHVGGSVMRPSTQAMLKMWADHAAAMDTVFGDVNPQVLEPFDLVWLQSRAAETKKIYLARPDLGRLLHPDSAELLVEKGTQGADVQVLISNGLSSEAINENISDVYPAFLQSCKQYGLSVPQAFYIENGRVALMDEVGELLKPKAVVIFIGERPGLANPASLSAYFCYQPRKGTIEAERMVISNISQQGTPPLEAGAHLGALMRKIIDKQASGINLV</sequence>
<dbReference type="EC" id="4.3.1.7" evidence="5"/>
<dbReference type="GO" id="GO:0009350">
    <property type="term" value="C:ethanolamine ammonia-lyase complex"/>
    <property type="evidence" value="ECO:0007669"/>
    <property type="project" value="UniProtKB-UniRule"/>
</dbReference>
<comment type="caution">
    <text evidence="6">The sequence shown here is derived from an EMBL/GenBank/DDBJ whole genome shotgun (WGS) entry which is preliminary data.</text>
</comment>
<dbReference type="InterPro" id="IPR009246">
    <property type="entry name" value="EutC"/>
</dbReference>
<dbReference type="OrthoDB" id="114248at2"/>
<dbReference type="NCBIfam" id="NF003971">
    <property type="entry name" value="PRK05465.1"/>
    <property type="match status" value="1"/>
</dbReference>
<dbReference type="GO" id="GO:0006520">
    <property type="term" value="P:amino acid metabolic process"/>
    <property type="evidence" value="ECO:0007669"/>
    <property type="project" value="InterPro"/>
</dbReference>
<dbReference type="EMBL" id="QGGL01000013">
    <property type="protein sequence ID" value="PWK09665.1"/>
    <property type="molecule type" value="Genomic_DNA"/>
</dbReference>
<dbReference type="GO" id="GO:0031419">
    <property type="term" value="F:cobalamin binding"/>
    <property type="evidence" value="ECO:0007669"/>
    <property type="project" value="UniProtKB-UniRule"/>
</dbReference>
<comment type="subcellular location">
    <subcellularLocation>
        <location evidence="5">Bacterial microcompartment</location>
    </subcellularLocation>
</comment>
<dbReference type="Pfam" id="PF05985">
    <property type="entry name" value="EutC"/>
    <property type="match status" value="1"/>
</dbReference>
<evidence type="ECO:0000256" key="2">
    <source>
        <dbReference type="ARBA" id="ARBA00023239"/>
    </source>
</evidence>
<comment type="similarity">
    <text evidence="5">Belongs to the EutC family.</text>
</comment>
<accession>A0A316D791</accession>
<keyword evidence="7" id="KW-1185">Reference proteome</keyword>
<evidence type="ECO:0000256" key="3">
    <source>
        <dbReference type="ARBA" id="ARBA00023285"/>
    </source>
</evidence>
<dbReference type="InterPro" id="IPR042255">
    <property type="entry name" value="EutC_N"/>
</dbReference>
<comment type="pathway">
    <text evidence="5">Amine and polyamine degradation; ethanolamine degradation.</text>
</comment>
<reference evidence="6 7" key="1">
    <citation type="submission" date="2018-05" db="EMBL/GenBank/DDBJ databases">
        <title>Genomic Encyclopedia of Type Strains, Phase IV (KMG-IV): sequencing the most valuable type-strain genomes for metagenomic binning, comparative biology and taxonomic classification.</title>
        <authorList>
            <person name="Goeker M."/>
        </authorList>
    </citation>
    <scope>NUCLEOTIDE SEQUENCE [LARGE SCALE GENOMIC DNA]</scope>
    <source>
        <strain evidence="6 7">DSM 18773</strain>
    </source>
</reference>
<name>A0A316D791_9BACL</name>
<dbReference type="PIRSF" id="PIRSF018982">
    <property type="entry name" value="EutC"/>
    <property type="match status" value="1"/>
</dbReference>
<evidence type="ECO:0000256" key="5">
    <source>
        <dbReference type="HAMAP-Rule" id="MF_00601"/>
    </source>
</evidence>
<evidence type="ECO:0000313" key="6">
    <source>
        <dbReference type="EMBL" id="PWK09665.1"/>
    </source>
</evidence>
<evidence type="ECO:0000256" key="1">
    <source>
        <dbReference type="ARBA" id="ARBA00022628"/>
    </source>
</evidence>
<dbReference type="Gene3D" id="1.10.30.40">
    <property type="entry name" value="Ethanolamine ammonia-lyase light chain (EutC), N-terminal domain"/>
    <property type="match status" value="1"/>
</dbReference>